<evidence type="ECO:0000256" key="2">
    <source>
        <dbReference type="ARBA" id="ARBA00022801"/>
    </source>
</evidence>
<protein>
    <submittedName>
        <fullName evidence="4">Uncharacterized protein</fullName>
    </submittedName>
</protein>
<evidence type="ECO:0000256" key="3">
    <source>
        <dbReference type="SAM" id="SignalP"/>
    </source>
</evidence>
<comment type="caution">
    <text evidence="4">The sequence shown here is derived from an EMBL/GenBank/DDBJ whole genome shotgun (WGS) entry which is preliminary data.</text>
</comment>
<dbReference type="InterPro" id="IPR016191">
    <property type="entry name" value="Ribonuclease/ribotoxin"/>
</dbReference>
<proteinExistence type="predicted"/>
<evidence type="ECO:0000313" key="5">
    <source>
        <dbReference type="Proteomes" id="UP001338125"/>
    </source>
</evidence>
<dbReference type="Gene3D" id="3.10.450.30">
    <property type="entry name" value="Microbial ribonucleases"/>
    <property type="match status" value="1"/>
</dbReference>
<dbReference type="Proteomes" id="UP001338125">
    <property type="component" value="Unassembled WGS sequence"/>
</dbReference>
<reference evidence="4 5" key="1">
    <citation type="submission" date="2024-01" db="EMBL/GenBank/DDBJ databases">
        <title>Complete genome of Cladobotryum mycophilum ATHUM6906.</title>
        <authorList>
            <person name="Christinaki A.C."/>
            <person name="Myridakis A.I."/>
            <person name="Kouvelis V.N."/>
        </authorList>
    </citation>
    <scope>NUCLEOTIDE SEQUENCE [LARGE SCALE GENOMIC DNA]</scope>
    <source>
        <strain evidence="4 5">ATHUM6906</strain>
    </source>
</reference>
<name>A0ABR0SXA0_9HYPO</name>
<keyword evidence="5" id="KW-1185">Reference proteome</keyword>
<accession>A0ABR0SXA0</accession>
<sequence length="164" mass="18001">MKFLTALFATAALTAPGLATAIKRDAVSLLEDRNPIVTCRPKLNGKTEKPFKVDVAVAQAEAKKAGLTTGKSGDPHRYFNGDNIQFGVNNCDKKDAILWEYPIYWVGKNTVWEKDVKTDKQKGGATPIRAVYSNSNGGIQFCGVMTHSEVNDKNQGLKFFQKCT</sequence>
<dbReference type="SUPFAM" id="SSF53933">
    <property type="entry name" value="Microbial ribonucleases"/>
    <property type="match status" value="1"/>
</dbReference>
<keyword evidence="3" id="KW-0732">Signal</keyword>
<gene>
    <name evidence="4" type="ORF">PT974_01740</name>
</gene>
<dbReference type="InterPro" id="IPR000026">
    <property type="entry name" value="N1-like"/>
</dbReference>
<evidence type="ECO:0000256" key="1">
    <source>
        <dbReference type="ARBA" id="ARBA00022722"/>
    </source>
</evidence>
<feature type="chain" id="PRO_5046341125" evidence="3">
    <location>
        <begin position="20"/>
        <end position="164"/>
    </location>
</feature>
<keyword evidence="2" id="KW-0378">Hydrolase</keyword>
<feature type="signal peptide" evidence="3">
    <location>
        <begin position="1"/>
        <end position="19"/>
    </location>
</feature>
<evidence type="ECO:0000313" key="4">
    <source>
        <dbReference type="EMBL" id="KAK5996406.1"/>
    </source>
</evidence>
<dbReference type="EMBL" id="JAVFKD010000002">
    <property type="protein sequence ID" value="KAK5996406.1"/>
    <property type="molecule type" value="Genomic_DNA"/>
</dbReference>
<organism evidence="4 5">
    <name type="scientific">Cladobotryum mycophilum</name>
    <dbReference type="NCBI Taxonomy" id="491253"/>
    <lineage>
        <taxon>Eukaryota</taxon>
        <taxon>Fungi</taxon>
        <taxon>Dikarya</taxon>
        <taxon>Ascomycota</taxon>
        <taxon>Pezizomycotina</taxon>
        <taxon>Sordariomycetes</taxon>
        <taxon>Hypocreomycetidae</taxon>
        <taxon>Hypocreales</taxon>
        <taxon>Hypocreaceae</taxon>
        <taxon>Cladobotryum</taxon>
    </lineage>
</organism>
<keyword evidence="1" id="KW-0540">Nuclease</keyword>
<dbReference type="Pfam" id="PF00545">
    <property type="entry name" value="Ribonuclease"/>
    <property type="match status" value="1"/>
</dbReference>